<keyword evidence="1" id="KW-0472">Membrane</keyword>
<proteinExistence type="predicted"/>
<accession>A0A511W3B7</accession>
<keyword evidence="1" id="KW-1133">Transmembrane helix</keyword>
<dbReference type="RefSeq" id="WP_146815653.1">
    <property type="nucleotide sequence ID" value="NZ_BJYA01000006.1"/>
</dbReference>
<dbReference type="AlphaFoldDB" id="A0A511W3B7"/>
<evidence type="ECO:0000256" key="1">
    <source>
        <dbReference type="SAM" id="Phobius"/>
    </source>
</evidence>
<dbReference type="EMBL" id="BJYA01000006">
    <property type="protein sequence ID" value="GEN45586.1"/>
    <property type="molecule type" value="Genomic_DNA"/>
</dbReference>
<organism evidence="2 3">
    <name type="scientific">Alkalibacillus haloalkaliphilus</name>
    <dbReference type="NCBI Taxonomy" id="94136"/>
    <lineage>
        <taxon>Bacteria</taxon>
        <taxon>Bacillati</taxon>
        <taxon>Bacillota</taxon>
        <taxon>Bacilli</taxon>
        <taxon>Bacillales</taxon>
        <taxon>Bacillaceae</taxon>
        <taxon>Alkalibacillus</taxon>
    </lineage>
</organism>
<reference evidence="2 3" key="1">
    <citation type="submission" date="2019-07" db="EMBL/GenBank/DDBJ databases">
        <title>Whole genome shotgun sequence of Alkalibacillus haloalkaliphilus NBRC 103110.</title>
        <authorList>
            <person name="Hosoyama A."/>
            <person name="Uohara A."/>
            <person name="Ohji S."/>
            <person name="Ichikawa N."/>
        </authorList>
    </citation>
    <scope>NUCLEOTIDE SEQUENCE [LARGE SCALE GENOMIC DNA]</scope>
    <source>
        <strain evidence="2 3">NBRC 103110</strain>
    </source>
</reference>
<sequence>MENWMIALLIAVGFIVWMSLEFATDQDRGGGLRGFWKLFKQNLVVMIPLFLVGGVVYFLFFR</sequence>
<protein>
    <submittedName>
        <fullName evidence="2">Uncharacterized protein</fullName>
    </submittedName>
</protein>
<feature type="transmembrane region" description="Helical" evidence="1">
    <location>
        <begin position="39"/>
        <end position="60"/>
    </location>
</feature>
<name>A0A511W3B7_9BACI</name>
<keyword evidence="1" id="KW-0812">Transmembrane</keyword>
<evidence type="ECO:0000313" key="2">
    <source>
        <dbReference type="EMBL" id="GEN45586.1"/>
    </source>
</evidence>
<dbReference type="Proteomes" id="UP000321440">
    <property type="component" value="Unassembled WGS sequence"/>
</dbReference>
<evidence type="ECO:0000313" key="3">
    <source>
        <dbReference type="Proteomes" id="UP000321440"/>
    </source>
</evidence>
<gene>
    <name evidence="2" type="ORF">AHA02nite_13620</name>
</gene>
<comment type="caution">
    <text evidence="2">The sequence shown here is derived from an EMBL/GenBank/DDBJ whole genome shotgun (WGS) entry which is preliminary data.</text>
</comment>
<keyword evidence="3" id="KW-1185">Reference proteome</keyword>